<protein>
    <submittedName>
        <fullName evidence="1 2">Uncharacterized protein</fullName>
    </submittedName>
</protein>
<gene>
    <name evidence="1" type="ORF">PHYPA_006800</name>
</gene>
<evidence type="ECO:0000313" key="2">
    <source>
        <dbReference type="EnsemblPlants" id="PAC:32918941.CDS.1"/>
    </source>
</evidence>
<sequence>MDMRRFVSQTEIGEIQLDNFYFPLNYIGNSSLIRKWKLVSAGWGVGEFASTWNALGFQFYSDTELFQESLVLRSAIFVDENIFCPMKQRIVVLHQ</sequence>
<dbReference type="Gramene" id="Pp3c4_27230V3.2">
    <property type="protein sequence ID" value="PAC:32918942.CDS.1"/>
    <property type="gene ID" value="Pp3c4_27230"/>
</dbReference>
<proteinExistence type="predicted"/>
<dbReference type="EnsemblPlants" id="Pp3c4_27230V3.2">
    <property type="protein sequence ID" value="PAC:32918942.CDS.1"/>
    <property type="gene ID" value="Pp3c4_27230"/>
</dbReference>
<name>A0A2K1KQ30_PHYPA</name>
<reference evidence="1 3" key="2">
    <citation type="journal article" date="2018" name="Plant J.">
        <title>The Physcomitrella patens chromosome-scale assembly reveals moss genome structure and evolution.</title>
        <authorList>
            <person name="Lang D."/>
            <person name="Ullrich K.K."/>
            <person name="Murat F."/>
            <person name="Fuchs J."/>
            <person name="Jenkins J."/>
            <person name="Haas F.B."/>
            <person name="Piednoel M."/>
            <person name="Gundlach H."/>
            <person name="Van Bel M."/>
            <person name="Meyberg R."/>
            <person name="Vives C."/>
            <person name="Morata J."/>
            <person name="Symeonidi A."/>
            <person name="Hiss M."/>
            <person name="Muchero W."/>
            <person name="Kamisugi Y."/>
            <person name="Saleh O."/>
            <person name="Blanc G."/>
            <person name="Decker E.L."/>
            <person name="van Gessel N."/>
            <person name="Grimwood J."/>
            <person name="Hayes R.D."/>
            <person name="Graham S.W."/>
            <person name="Gunter L.E."/>
            <person name="McDaniel S.F."/>
            <person name="Hoernstein S.N.W."/>
            <person name="Larsson A."/>
            <person name="Li F.W."/>
            <person name="Perroud P.F."/>
            <person name="Phillips J."/>
            <person name="Ranjan P."/>
            <person name="Rokshar D.S."/>
            <person name="Rothfels C.J."/>
            <person name="Schneider L."/>
            <person name="Shu S."/>
            <person name="Stevenson D.W."/>
            <person name="Thummler F."/>
            <person name="Tillich M."/>
            <person name="Villarreal Aguilar J.C."/>
            <person name="Widiez T."/>
            <person name="Wong G.K."/>
            <person name="Wymore A."/>
            <person name="Zhang Y."/>
            <person name="Zimmer A.D."/>
            <person name="Quatrano R.S."/>
            <person name="Mayer K.F.X."/>
            <person name="Goodstein D."/>
            <person name="Casacuberta J.M."/>
            <person name="Vandepoele K."/>
            <person name="Reski R."/>
            <person name="Cuming A.C."/>
            <person name="Tuskan G.A."/>
            <person name="Maumus F."/>
            <person name="Salse J."/>
            <person name="Schmutz J."/>
            <person name="Rensing S.A."/>
        </authorList>
    </citation>
    <scope>NUCLEOTIDE SEQUENCE [LARGE SCALE GENOMIC DNA]</scope>
    <source>
        <strain evidence="2 3">cv. Gransden 2004</strain>
    </source>
</reference>
<reference evidence="1 3" key="1">
    <citation type="journal article" date="2008" name="Science">
        <title>The Physcomitrella genome reveals evolutionary insights into the conquest of land by plants.</title>
        <authorList>
            <person name="Rensing S."/>
            <person name="Lang D."/>
            <person name="Zimmer A."/>
            <person name="Terry A."/>
            <person name="Salamov A."/>
            <person name="Shapiro H."/>
            <person name="Nishiyama T."/>
            <person name="Perroud P.-F."/>
            <person name="Lindquist E."/>
            <person name="Kamisugi Y."/>
            <person name="Tanahashi T."/>
            <person name="Sakakibara K."/>
            <person name="Fujita T."/>
            <person name="Oishi K."/>
            <person name="Shin-I T."/>
            <person name="Kuroki Y."/>
            <person name="Toyoda A."/>
            <person name="Suzuki Y."/>
            <person name="Hashimoto A."/>
            <person name="Yamaguchi K."/>
            <person name="Sugano A."/>
            <person name="Kohara Y."/>
            <person name="Fujiyama A."/>
            <person name="Anterola A."/>
            <person name="Aoki S."/>
            <person name="Ashton N."/>
            <person name="Barbazuk W.B."/>
            <person name="Barker E."/>
            <person name="Bennetzen J."/>
            <person name="Bezanilla M."/>
            <person name="Blankenship R."/>
            <person name="Cho S.H."/>
            <person name="Dutcher S."/>
            <person name="Estelle M."/>
            <person name="Fawcett J.A."/>
            <person name="Gundlach H."/>
            <person name="Hanada K."/>
            <person name="Heyl A."/>
            <person name="Hicks K.A."/>
            <person name="Hugh J."/>
            <person name="Lohr M."/>
            <person name="Mayer K."/>
            <person name="Melkozernov A."/>
            <person name="Murata T."/>
            <person name="Nelson D."/>
            <person name="Pils B."/>
            <person name="Prigge M."/>
            <person name="Reiss B."/>
            <person name="Renner T."/>
            <person name="Rombauts S."/>
            <person name="Rushton P."/>
            <person name="Sanderfoot A."/>
            <person name="Schween G."/>
            <person name="Shiu S.-H."/>
            <person name="Stueber K."/>
            <person name="Theodoulou F.L."/>
            <person name="Tu H."/>
            <person name="Van de Peer Y."/>
            <person name="Verrier P.J."/>
            <person name="Waters E."/>
            <person name="Wood A."/>
            <person name="Yang L."/>
            <person name="Cove D."/>
            <person name="Cuming A."/>
            <person name="Hasebe M."/>
            <person name="Lucas S."/>
            <person name="Mishler D.B."/>
            <person name="Reski R."/>
            <person name="Grigoriev I."/>
            <person name="Quatrano R.S."/>
            <person name="Boore J.L."/>
        </authorList>
    </citation>
    <scope>NUCLEOTIDE SEQUENCE [LARGE SCALE GENOMIC DNA]</scope>
    <source>
        <strain evidence="2 3">cv. Gransden 2004</strain>
    </source>
</reference>
<evidence type="ECO:0000313" key="3">
    <source>
        <dbReference type="Proteomes" id="UP000006727"/>
    </source>
</evidence>
<accession>A0A2K1KQ30</accession>
<dbReference type="InParanoid" id="A0A2K1KQ30"/>
<organism evidence="1">
    <name type="scientific">Physcomitrium patens</name>
    <name type="common">Spreading-leaved earth moss</name>
    <name type="synonym">Physcomitrella patens</name>
    <dbReference type="NCBI Taxonomy" id="3218"/>
    <lineage>
        <taxon>Eukaryota</taxon>
        <taxon>Viridiplantae</taxon>
        <taxon>Streptophyta</taxon>
        <taxon>Embryophyta</taxon>
        <taxon>Bryophyta</taxon>
        <taxon>Bryophytina</taxon>
        <taxon>Bryopsida</taxon>
        <taxon>Funariidae</taxon>
        <taxon>Funariales</taxon>
        <taxon>Funariaceae</taxon>
        <taxon>Physcomitrium</taxon>
    </lineage>
</organism>
<reference evidence="2" key="3">
    <citation type="submission" date="2020-12" db="UniProtKB">
        <authorList>
            <consortium name="EnsemblPlants"/>
        </authorList>
    </citation>
    <scope>IDENTIFICATION</scope>
</reference>
<dbReference type="EnsemblPlants" id="Pp3c4_27230V3.1">
    <property type="protein sequence ID" value="PAC:32918941.CDS.1"/>
    <property type="gene ID" value="Pp3c4_27230"/>
</dbReference>
<keyword evidence="3" id="KW-1185">Reference proteome</keyword>
<dbReference type="AlphaFoldDB" id="A0A2K1KQ30"/>
<evidence type="ECO:0000313" key="1">
    <source>
        <dbReference type="EMBL" id="PNR55903.1"/>
    </source>
</evidence>
<dbReference type="Gramene" id="Pp3c4_27230V3.1">
    <property type="protein sequence ID" value="PAC:32918941.CDS.1"/>
    <property type="gene ID" value="Pp3c4_27230"/>
</dbReference>
<dbReference type="Proteomes" id="UP000006727">
    <property type="component" value="Chromosome 4"/>
</dbReference>
<dbReference type="EMBL" id="ABEU02000004">
    <property type="protein sequence ID" value="PNR55903.1"/>
    <property type="molecule type" value="Genomic_DNA"/>
</dbReference>